<dbReference type="AlphaFoldDB" id="A0A023EN70"/>
<reference evidence="5" key="1">
    <citation type="journal article" date="2014" name="PLoS Negl. Trop. Dis.">
        <title>Identification and characterization of seminal fluid proteins in the Asian tiger mosquito, Aedes albopictus.</title>
        <authorList>
            <person name="Boes K.E."/>
            <person name="Ribeiro J.M."/>
            <person name="Wong A."/>
            <person name="Harrington L.C."/>
            <person name="Wolfner M.F."/>
            <person name="Sirot L.K."/>
        </authorList>
    </citation>
    <scope>NUCLEOTIDE SEQUENCE</scope>
    <source>
        <tissue evidence="5">Reproductive organs</tissue>
    </source>
</reference>
<dbReference type="VEuPathDB" id="VectorBase:AALF005807"/>
<dbReference type="PANTHER" id="PTHR12970:SF1">
    <property type="entry name" value="PROTEASOME ASSEMBLY CHAPERONE 2"/>
    <property type="match status" value="1"/>
</dbReference>
<comment type="subunit">
    <text evidence="4">Forms a heterodimer with PSMG1.</text>
</comment>
<dbReference type="InterPro" id="IPR038389">
    <property type="entry name" value="PSMG2_sf"/>
</dbReference>
<dbReference type="GO" id="GO:0005829">
    <property type="term" value="C:cytosol"/>
    <property type="evidence" value="ECO:0007669"/>
    <property type="project" value="TreeGrafter"/>
</dbReference>
<evidence type="ECO:0000313" key="5">
    <source>
        <dbReference type="EMBL" id="JAC09819.1"/>
    </source>
</evidence>
<protein>
    <recommendedName>
        <fullName evidence="1 4">Proteasome assembly chaperone 2</fullName>
    </recommendedName>
</protein>
<dbReference type="PANTHER" id="PTHR12970">
    <property type="entry name" value="PROTEASOME ASSEMBLY CHAPERONE 2"/>
    <property type="match status" value="1"/>
</dbReference>
<dbReference type="GO" id="GO:0043248">
    <property type="term" value="P:proteasome assembly"/>
    <property type="evidence" value="ECO:0007669"/>
    <property type="project" value="TreeGrafter"/>
</dbReference>
<name>A0A023EN70_AEDAL</name>
<evidence type="ECO:0000256" key="3">
    <source>
        <dbReference type="ARBA" id="ARBA00025745"/>
    </source>
</evidence>
<comment type="function">
    <text evidence="4">Chaperone protein which promotes assembly of the 20S proteasome as part of a heterodimer with PSMG1.</text>
</comment>
<dbReference type="InterPro" id="IPR016562">
    <property type="entry name" value="Proteasome_assmbl_chp_2_euk"/>
</dbReference>
<dbReference type="VEuPathDB" id="VectorBase:AALC636_035329"/>
<dbReference type="SUPFAM" id="SSF159659">
    <property type="entry name" value="Cgl1923-like"/>
    <property type="match status" value="1"/>
</dbReference>
<dbReference type="Gene3D" id="3.40.50.10900">
    <property type="entry name" value="PAC-like subunit"/>
    <property type="match status" value="1"/>
</dbReference>
<accession>A0A023EN70</accession>
<dbReference type="EMBL" id="GAPW01003779">
    <property type="protein sequence ID" value="JAC09819.1"/>
    <property type="molecule type" value="mRNA"/>
</dbReference>
<proteinExistence type="evidence at transcript level"/>
<sequence>MFKLNKEVTLTGYTLLVPSVSVGNVAQLATDLLIETLKLEKIGLLWHPALIPIVGPPAYDHDHDQTTTTAELYLSEERKLVVLQIRAPLVGALQSDFLDKLTDFIRDKQLAEVIIPSSSFAHENHQVGARPYKYLANEKFLSVHSEAVEALQWSPLDGNVIHGGGYAAKLLAACTGKELAGFLLFMYVSEGDNTADAVQLVSLLDQLKKPLLPREEDGGKIKLAIPSSWKHLFGNAAPVNVY</sequence>
<evidence type="ECO:0000256" key="4">
    <source>
        <dbReference type="PIRNR" id="PIRNR010044"/>
    </source>
</evidence>
<comment type="similarity">
    <text evidence="3 4">Belongs to the PSMG2 family.</text>
</comment>
<evidence type="ECO:0000256" key="1">
    <source>
        <dbReference type="ARBA" id="ARBA00019186"/>
    </source>
</evidence>
<dbReference type="PIRSF" id="PIRSF010044">
    <property type="entry name" value="UCP010044"/>
    <property type="match status" value="1"/>
</dbReference>
<keyword evidence="2 4" id="KW-0143">Chaperone</keyword>
<evidence type="ECO:0000256" key="2">
    <source>
        <dbReference type="ARBA" id="ARBA00023186"/>
    </source>
</evidence>
<organism evidence="5">
    <name type="scientific">Aedes albopictus</name>
    <name type="common">Asian tiger mosquito</name>
    <name type="synonym">Stegomyia albopicta</name>
    <dbReference type="NCBI Taxonomy" id="7160"/>
    <lineage>
        <taxon>Eukaryota</taxon>
        <taxon>Metazoa</taxon>
        <taxon>Ecdysozoa</taxon>
        <taxon>Arthropoda</taxon>
        <taxon>Hexapoda</taxon>
        <taxon>Insecta</taxon>
        <taxon>Pterygota</taxon>
        <taxon>Neoptera</taxon>
        <taxon>Endopterygota</taxon>
        <taxon>Diptera</taxon>
        <taxon>Nematocera</taxon>
        <taxon>Culicoidea</taxon>
        <taxon>Culicidae</taxon>
        <taxon>Culicinae</taxon>
        <taxon>Aedini</taxon>
        <taxon>Aedes</taxon>
        <taxon>Stegomyia</taxon>
    </lineage>
</organism>
<dbReference type="GO" id="GO:0005634">
    <property type="term" value="C:nucleus"/>
    <property type="evidence" value="ECO:0007669"/>
    <property type="project" value="TreeGrafter"/>
</dbReference>
<dbReference type="InterPro" id="IPR019151">
    <property type="entry name" value="Proteasome_assmbl_chaperone_2"/>
</dbReference>
<dbReference type="Pfam" id="PF09754">
    <property type="entry name" value="PAC2"/>
    <property type="match status" value="1"/>
</dbReference>